<proteinExistence type="predicted"/>
<evidence type="ECO:0000313" key="1">
    <source>
        <dbReference type="EMBL" id="MBA5779494.1"/>
    </source>
</evidence>
<protein>
    <submittedName>
        <fullName evidence="1">HK97 gp10 family phage protein</fullName>
    </submittedName>
</protein>
<reference evidence="1 2" key="1">
    <citation type="submission" date="2020-07" db="EMBL/GenBank/DDBJ databases">
        <title>Stappia sp., F7233, whole genome shotgun sequencing project.</title>
        <authorList>
            <person name="Jiang S."/>
            <person name="Liu Z.W."/>
            <person name="Du Z.J."/>
        </authorList>
    </citation>
    <scope>NUCLEOTIDE SEQUENCE [LARGE SCALE GENOMIC DNA]</scope>
    <source>
        <strain evidence="1 2">F7233</strain>
    </source>
</reference>
<evidence type="ECO:0000313" key="2">
    <source>
        <dbReference type="Proteomes" id="UP000541109"/>
    </source>
</evidence>
<organism evidence="1 2">
    <name type="scientific">Stappia albiluteola</name>
    <dbReference type="NCBI Taxonomy" id="2758565"/>
    <lineage>
        <taxon>Bacteria</taxon>
        <taxon>Pseudomonadati</taxon>
        <taxon>Pseudomonadota</taxon>
        <taxon>Alphaproteobacteria</taxon>
        <taxon>Hyphomicrobiales</taxon>
        <taxon>Stappiaceae</taxon>
        <taxon>Stappia</taxon>
    </lineage>
</organism>
<gene>
    <name evidence="1" type="ORF">H2509_20380</name>
</gene>
<dbReference type="EMBL" id="JACFXV010000068">
    <property type="protein sequence ID" value="MBA5779494.1"/>
    <property type="molecule type" value="Genomic_DNA"/>
</dbReference>
<dbReference type="InterPro" id="IPR010064">
    <property type="entry name" value="HK97-gp10_tail"/>
</dbReference>
<dbReference type="Proteomes" id="UP000541109">
    <property type="component" value="Unassembled WGS sequence"/>
</dbReference>
<sequence length="148" mass="16436">MADGVSLKTRSVDRSLARLRRVVPELDAEINKANEASANEMADLARRLAPKRSGDYAASINAKKVEDGQATFVNTSRTPRGVSTTSRTISATAAWGIFASWIWTFLEFGTRNASAQPHIFPAYRLIRRRHLRRARRALSVAVRKALAK</sequence>
<comment type="caution">
    <text evidence="1">The sequence shown here is derived from an EMBL/GenBank/DDBJ whole genome shotgun (WGS) entry which is preliminary data.</text>
</comment>
<dbReference type="AlphaFoldDB" id="A0A839AKG1"/>
<dbReference type="NCBIfam" id="TIGR01725">
    <property type="entry name" value="phge_HK97_gp10"/>
    <property type="match status" value="1"/>
</dbReference>
<keyword evidence="2" id="KW-1185">Reference proteome</keyword>
<dbReference type="Pfam" id="PF04883">
    <property type="entry name" value="HK97-gp10_like"/>
    <property type="match status" value="1"/>
</dbReference>
<accession>A0A839AKG1</accession>
<name>A0A839AKG1_9HYPH</name>
<dbReference type="RefSeq" id="WP_182168324.1">
    <property type="nucleotide sequence ID" value="NZ_JACFXV010000068.1"/>
</dbReference>